<dbReference type="PANTHER" id="PTHR23208:SF36">
    <property type="entry name" value="LYSOZYME-RELATED"/>
    <property type="match status" value="1"/>
</dbReference>
<evidence type="ECO:0000256" key="1">
    <source>
        <dbReference type="SAM" id="SignalP"/>
    </source>
</evidence>
<gene>
    <name evidence="2" type="ORF">PMAYCL1PPCAC_29114</name>
</gene>
<sequence length="117" mass="12927">VSIDSPCLQVMRSLVLLLSSLALTSATLGFDAEQAISSPTFSCLKSNGYSFYISRIYRSNGALDSTGVQNIKNAWSSGGSSAQFSEEWRDEDRNDLARCRDIQLGDKPEYEQTVHPR</sequence>
<dbReference type="GO" id="GO:0045087">
    <property type="term" value="P:innate immune response"/>
    <property type="evidence" value="ECO:0007669"/>
    <property type="project" value="TreeGrafter"/>
</dbReference>
<feature type="chain" id="PRO_5042854851" evidence="1">
    <location>
        <begin position="27"/>
        <end position="117"/>
    </location>
</feature>
<name>A0AAN5IBU5_9BILA</name>
<feature type="signal peptide" evidence="1">
    <location>
        <begin position="1"/>
        <end position="26"/>
    </location>
</feature>
<dbReference type="SUPFAM" id="SSF51445">
    <property type="entry name" value="(Trans)glycosidases"/>
    <property type="match status" value="1"/>
</dbReference>
<evidence type="ECO:0000313" key="3">
    <source>
        <dbReference type="Proteomes" id="UP001328107"/>
    </source>
</evidence>
<dbReference type="InterPro" id="IPR051595">
    <property type="entry name" value="GH25_Enzymes"/>
</dbReference>
<proteinExistence type="predicted"/>
<feature type="non-terminal residue" evidence="2">
    <location>
        <position position="1"/>
    </location>
</feature>
<dbReference type="GO" id="GO:0007165">
    <property type="term" value="P:signal transduction"/>
    <property type="evidence" value="ECO:0007669"/>
    <property type="project" value="TreeGrafter"/>
</dbReference>
<evidence type="ECO:0000313" key="2">
    <source>
        <dbReference type="EMBL" id="GMR58919.1"/>
    </source>
</evidence>
<organism evidence="2 3">
    <name type="scientific">Pristionchus mayeri</name>
    <dbReference type="NCBI Taxonomy" id="1317129"/>
    <lineage>
        <taxon>Eukaryota</taxon>
        <taxon>Metazoa</taxon>
        <taxon>Ecdysozoa</taxon>
        <taxon>Nematoda</taxon>
        <taxon>Chromadorea</taxon>
        <taxon>Rhabditida</taxon>
        <taxon>Rhabditina</taxon>
        <taxon>Diplogasteromorpha</taxon>
        <taxon>Diplogasteroidea</taxon>
        <taxon>Neodiplogasteridae</taxon>
        <taxon>Pristionchus</taxon>
    </lineage>
</organism>
<accession>A0AAN5IBU5</accession>
<keyword evidence="3" id="KW-1185">Reference proteome</keyword>
<feature type="non-terminal residue" evidence="2">
    <location>
        <position position="117"/>
    </location>
</feature>
<comment type="caution">
    <text evidence="2">The sequence shown here is derived from an EMBL/GenBank/DDBJ whole genome shotgun (WGS) entry which is preliminary data.</text>
</comment>
<dbReference type="PANTHER" id="PTHR23208">
    <property type="entry name" value="LYSOZYME PROTEIN"/>
    <property type="match status" value="1"/>
</dbReference>
<keyword evidence="1" id="KW-0732">Signal</keyword>
<dbReference type="AlphaFoldDB" id="A0AAN5IBU5"/>
<reference evidence="3" key="1">
    <citation type="submission" date="2022-10" db="EMBL/GenBank/DDBJ databases">
        <title>Genome assembly of Pristionchus species.</title>
        <authorList>
            <person name="Yoshida K."/>
            <person name="Sommer R.J."/>
        </authorList>
    </citation>
    <scope>NUCLEOTIDE SEQUENCE [LARGE SCALE GENOMIC DNA]</scope>
    <source>
        <strain evidence="3">RS5460</strain>
    </source>
</reference>
<protein>
    <submittedName>
        <fullName evidence="2">Uncharacterized protein</fullName>
    </submittedName>
</protein>
<dbReference type="EMBL" id="BTRK01000006">
    <property type="protein sequence ID" value="GMR58919.1"/>
    <property type="molecule type" value="Genomic_DNA"/>
</dbReference>
<dbReference type="Proteomes" id="UP001328107">
    <property type="component" value="Unassembled WGS sequence"/>
</dbReference>
<dbReference type="InterPro" id="IPR017853">
    <property type="entry name" value="GH"/>
</dbReference>